<keyword evidence="2" id="KW-0378">Hydrolase</keyword>
<accession>J4V5B4</accession>
<dbReference type="InterPro" id="IPR000073">
    <property type="entry name" value="AB_hydrolase_1"/>
</dbReference>
<dbReference type="InterPro" id="IPR029058">
    <property type="entry name" value="AB_hydrolase_fold"/>
</dbReference>
<dbReference type="GO" id="GO:0046464">
    <property type="term" value="P:acylglycerol catabolic process"/>
    <property type="evidence" value="ECO:0007669"/>
    <property type="project" value="TreeGrafter"/>
</dbReference>
<name>J4V5B4_9GAMM</name>
<sequence>MITNNIKEDIENAAEWFKKNLEILPLDKIAKQEEGVVSYSLWEAEHKSSNLIVLIHGTGAHKKWWYPIAPSLRKNSNVIALDLPGMGDSDHRESYTMSNFGDAITDIIEKEKSNLDVEKILIVGHSLGGHLAGYVSTVKKELIQGLIIIDTFIKPPDYDYEKAGNSGPLRMIKYYPDKLSILNRFRLMPKQECNNNWYLRYIAEHSIKEDAKGWRWKFDDGLFHRIQKLWGFEFSFDCPTLFLYGSESLLIRGEILKHISKTYGDKMHLREIKDAGHHVPLDQPLELIGIINKHMLEVE</sequence>
<protein>
    <submittedName>
        <fullName evidence="2">Alpha/beta hydrolase family protein</fullName>
    </submittedName>
</protein>
<reference evidence="2 3" key="1">
    <citation type="journal article" date="2012" name="ISME J.">
        <title>Genomic insights to SAR86, an abundant and uncultivated marine bacterial lineage.</title>
        <authorList>
            <person name="Dupont C.L."/>
            <person name="Rusch D.B."/>
            <person name="Yooseph S."/>
            <person name="Lombardo M.J."/>
            <person name="Richter R.A."/>
            <person name="Valas R."/>
            <person name="Novotny M."/>
            <person name="Yee-Greenbaum J."/>
            <person name="Selengut J.D."/>
            <person name="Haft D.H."/>
            <person name="Halpern A.L."/>
            <person name="Lasken R.S."/>
            <person name="Nealson K."/>
            <person name="Friedman R."/>
            <person name="Venter J.C."/>
        </authorList>
    </citation>
    <scope>NUCLEOTIDE SEQUENCE [LARGE SCALE GENOMIC DNA]</scope>
</reference>
<dbReference type="Proteomes" id="UP000010116">
    <property type="component" value="Unassembled WGS sequence"/>
</dbReference>
<dbReference type="GO" id="GO:0047372">
    <property type="term" value="F:monoacylglycerol lipase activity"/>
    <property type="evidence" value="ECO:0007669"/>
    <property type="project" value="TreeGrafter"/>
</dbReference>
<feature type="domain" description="AB hydrolase-1" evidence="1">
    <location>
        <begin position="52"/>
        <end position="287"/>
    </location>
</feature>
<dbReference type="PANTHER" id="PTHR43798:SF5">
    <property type="entry name" value="MONOACYLGLYCEROL LIPASE ABHD6"/>
    <property type="match status" value="1"/>
</dbReference>
<dbReference type="PANTHER" id="PTHR43798">
    <property type="entry name" value="MONOACYLGLYCEROL LIPASE"/>
    <property type="match status" value="1"/>
</dbReference>
<gene>
    <name evidence="2" type="ORF">NT02SARS_0060</name>
</gene>
<evidence type="ECO:0000259" key="1">
    <source>
        <dbReference type="Pfam" id="PF12697"/>
    </source>
</evidence>
<evidence type="ECO:0000313" key="3">
    <source>
        <dbReference type="Proteomes" id="UP000010116"/>
    </source>
</evidence>
<dbReference type="Gene3D" id="3.40.50.1820">
    <property type="entry name" value="alpha/beta hydrolase"/>
    <property type="match status" value="1"/>
</dbReference>
<dbReference type="InterPro" id="IPR050266">
    <property type="entry name" value="AB_hydrolase_sf"/>
</dbReference>
<dbReference type="SUPFAM" id="SSF53474">
    <property type="entry name" value="alpha/beta-Hydrolases"/>
    <property type="match status" value="1"/>
</dbReference>
<dbReference type="AlphaFoldDB" id="J4V5B4"/>
<dbReference type="GO" id="GO:0016020">
    <property type="term" value="C:membrane"/>
    <property type="evidence" value="ECO:0007669"/>
    <property type="project" value="TreeGrafter"/>
</dbReference>
<dbReference type="HOGENOM" id="CLU_020336_13_5_6"/>
<dbReference type="PRINTS" id="PR00111">
    <property type="entry name" value="ABHYDROLASE"/>
</dbReference>
<proteinExistence type="predicted"/>
<dbReference type="EMBL" id="JH611165">
    <property type="protein sequence ID" value="EJP73672.1"/>
    <property type="molecule type" value="Genomic_DNA"/>
</dbReference>
<evidence type="ECO:0000313" key="2">
    <source>
        <dbReference type="EMBL" id="EJP73672.1"/>
    </source>
</evidence>
<organism evidence="2 3">
    <name type="scientific">SAR86 cluster bacterium SAR86B</name>
    <dbReference type="NCBI Taxonomy" id="1123867"/>
    <lineage>
        <taxon>Bacteria</taxon>
        <taxon>Pseudomonadati</taxon>
        <taxon>Pseudomonadota</taxon>
        <taxon>Gammaproteobacteria</taxon>
        <taxon>SAR86 cluster</taxon>
    </lineage>
</organism>
<dbReference type="Pfam" id="PF12697">
    <property type="entry name" value="Abhydrolase_6"/>
    <property type="match status" value="1"/>
</dbReference>